<keyword evidence="4" id="KW-1185">Reference proteome</keyword>
<evidence type="ECO:0000256" key="1">
    <source>
        <dbReference type="SAM" id="MobiDB-lite"/>
    </source>
</evidence>
<dbReference type="AlphaFoldDB" id="A0A2G9I3P2"/>
<sequence>MRRTQILSHFLLMWLIWVAFQQHYAISSSFQESKSVSFKINAEAYNSRVAGGNSRKTMRNTGDANENKVRKTPSGPSPVGNHRPPSRG</sequence>
<organism evidence="3 4">
    <name type="scientific">Handroanthus impetiginosus</name>
    <dbReference type="NCBI Taxonomy" id="429701"/>
    <lineage>
        <taxon>Eukaryota</taxon>
        <taxon>Viridiplantae</taxon>
        <taxon>Streptophyta</taxon>
        <taxon>Embryophyta</taxon>
        <taxon>Tracheophyta</taxon>
        <taxon>Spermatophyta</taxon>
        <taxon>Magnoliopsida</taxon>
        <taxon>eudicotyledons</taxon>
        <taxon>Gunneridae</taxon>
        <taxon>Pentapetalae</taxon>
        <taxon>asterids</taxon>
        <taxon>lamiids</taxon>
        <taxon>Lamiales</taxon>
        <taxon>Bignoniaceae</taxon>
        <taxon>Crescentiina</taxon>
        <taxon>Tabebuia alliance</taxon>
        <taxon>Handroanthus</taxon>
    </lineage>
</organism>
<protein>
    <submittedName>
        <fullName evidence="3">Uncharacterized protein</fullName>
    </submittedName>
</protein>
<evidence type="ECO:0000313" key="3">
    <source>
        <dbReference type="EMBL" id="PIN24364.1"/>
    </source>
</evidence>
<evidence type="ECO:0000256" key="2">
    <source>
        <dbReference type="SAM" id="SignalP"/>
    </source>
</evidence>
<dbReference type="OrthoDB" id="912098at2759"/>
<dbReference type="EMBL" id="NKXS01000421">
    <property type="protein sequence ID" value="PIN24364.1"/>
    <property type="molecule type" value="Genomic_DNA"/>
</dbReference>
<comment type="caution">
    <text evidence="3">The sequence shown here is derived from an EMBL/GenBank/DDBJ whole genome shotgun (WGS) entry which is preliminary data.</text>
</comment>
<accession>A0A2G9I3P2</accession>
<proteinExistence type="predicted"/>
<feature type="region of interest" description="Disordered" evidence="1">
    <location>
        <begin position="49"/>
        <end position="88"/>
    </location>
</feature>
<gene>
    <name evidence="3" type="ORF">CDL12_02897</name>
</gene>
<keyword evidence="2" id="KW-0732">Signal</keyword>
<reference evidence="4" key="1">
    <citation type="journal article" date="2018" name="Gigascience">
        <title>Genome assembly of the Pink Ipe (Handroanthus impetiginosus, Bignoniaceae), a highly valued, ecologically keystone Neotropical timber forest tree.</title>
        <authorList>
            <person name="Silva-Junior O.B."/>
            <person name="Grattapaglia D."/>
            <person name="Novaes E."/>
            <person name="Collevatti R.G."/>
        </authorList>
    </citation>
    <scope>NUCLEOTIDE SEQUENCE [LARGE SCALE GENOMIC DNA]</scope>
    <source>
        <strain evidence="4">cv. UFG-1</strain>
    </source>
</reference>
<evidence type="ECO:0000313" key="4">
    <source>
        <dbReference type="Proteomes" id="UP000231279"/>
    </source>
</evidence>
<name>A0A2G9I3P2_9LAMI</name>
<feature type="signal peptide" evidence="2">
    <location>
        <begin position="1"/>
        <end position="27"/>
    </location>
</feature>
<dbReference type="Proteomes" id="UP000231279">
    <property type="component" value="Unassembled WGS sequence"/>
</dbReference>
<feature type="chain" id="PRO_5013567322" evidence="2">
    <location>
        <begin position="28"/>
        <end position="88"/>
    </location>
</feature>